<evidence type="ECO:0000256" key="4">
    <source>
        <dbReference type="SAM" id="MobiDB-lite"/>
    </source>
</evidence>
<dbReference type="SUPFAM" id="SSF46894">
    <property type="entry name" value="C-terminal effector domain of the bipartite response regulators"/>
    <property type="match status" value="1"/>
</dbReference>
<accession>A0A975K5L9</accession>
<dbReference type="GO" id="GO:0006355">
    <property type="term" value="P:regulation of DNA-templated transcription"/>
    <property type="evidence" value="ECO:0007669"/>
    <property type="project" value="InterPro"/>
</dbReference>
<evidence type="ECO:0000256" key="5">
    <source>
        <dbReference type="SAM" id="Phobius"/>
    </source>
</evidence>
<keyword evidence="5" id="KW-0812">Transmembrane</keyword>
<dbReference type="InterPro" id="IPR000792">
    <property type="entry name" value="Tscrpt_reg_LuxR_C"/>
</dbReference>
<dbReference type="PANTHER" id="PTHR44688">
    <property type="entry name" value="DNA-BINDING TRANSCRIPTIONAL ACTIVATOR DEVR_DOSR"/>
    <property type="match status" value="1"/>
</dbReference>
<name>A0A975K5L9_9SPHN</name>
<dbReference type="InterPro" id="IPR036388">
    <property type="entry name" value="WH-like_DNA-bd_sf"/>
</dbReference>
<dbReference type="RefSeq" id="WP_212608519.1">
    <property type="nucleotide sequence ID" value="NZ_CP073910.1"/>
</dbReference>
<dbReference type="SMART" id="SM00421">
    <property type="entry name" value="HTH_LUXR"/>
    <property type="match status" value="1"/>
</dbReference>
<dbReference type="PROSITE" id="PS50043">
    <property type="entry name" value="HTH_LUXR_2"/>
    <property type="match status" value="1"/>
</dbReference>
<protein>
    <submittedName>
        <fullName evidence="7">Helix-turn-helix transcriptional regulator</fullName>
    </submittedName>
</protein>
<organism evidence="7 8">
    <name type="scientific">Sphingobium phenoxybenzoativorans</name>
    <dbReference type="NCBI Taxonomy" id="1592790"/>
    <lineage>
        <taxon>Bacteria</taxon>
        <taxon>Pseudomonadati</taxon>
        <taxon>Pseudomonadota</taxon>
        <taxon>Alphaproteobacteria</taxon>
        <taxon>Sphingomonadales</taxon>
        <taxon>Sphingomonadaceae</taxon>
        <taxon>Sphingobium</taxon>
    </lineage>
</organism>
<dbReference type="Gene3D" id="1.10.10.10">
    <property type="entry name" value="Winged helix-like DNA-binding domain superfamily/Winged helix DNA-binding domain"/>
    <property type="match status" value="1"/>
</dbReference>
<keyword evidence="8" id="KW-1185">Reference proteome</keyword>
<keyword evidence="5" id="KW-0472">Membrane</keyword>
<feature type="compositionally biased region" description="Low complexity" evidence="4">
    <location>
        <begin position="70"/>
        <end position="82"/>
    </location>
</feature>
<keyword evidence="3" id="KW-0804">Transcription</keyword>
<keyword evidence="1" id="KW-0805">Transcription regulation</keyword>
<evidence type="ECO:0000313" key="7">
    <source>
        <dbReference type="EMBL" id="QUT04774.1"/>
    </source>
</evidence>
<dbReference type="Proteomes" id="UP000681425">
    <property type="component" value="Chromosome"/>
</dbReference>
<keyword evidence="5" id="KW-1133">Transmembrane helix</keyword>
<feature type="transmembrane region" description="Helical" evidence="5">
    <location>
        <begin position="145"/>
        <end position="167"/>
    </location>
</feature>
<evidence type="ECO:0000259" key="6">
    <source>
        <dbReference type="PROSITE" id="PS50043"/>
    </source>
</evidence>
<evidence type="ECO:0000256" key="2">
    <source>
        <dbReference type="ARBA" id="ARBA00023125"/>
    </source>
</evidence>
<evidence type="ECO:0000256" key="3">
    <source>
        <dbReference type="ARBA" id="ARBA00023163"/>
    </source>
</evidence>
<dbReference type="EMBL" id="CP073910">
    <property type="protein sequence ID" value="QUT04774.1"/>
    <property type="molecule type" value="Genomic_DNA"/>
</dbReference>
<reference evidence="7" key="1">
    <citation type="submission" date="2021-04" db="EMBL/GenBank/DDBJ databases">
        <title>Isolation of p-tert-butylphenol degrading bacteria Sphingobium phenoxybenzoativorans Tas13 from active sludge.</title>
        <authorList>
            <person name="Li Y."/>
        </authorList>
    </citation>
    <scope>NUCLEOTIDE SEQUENCE</scope>
    <source>
        <strain evidence="7">Tas13</strain>
    </source>
</reference>
<feature type="region of interest" description="Disordered" evidence="4">
    <location>
        <begin position="62"/>
        <end position="125"/>
    </location>
</feature>
<sequence length="169" mass="17868">MPYALTEGQKACLRLVAKGMSSKEIAKELNLTPLTVDTYVKAAMARTGATNRRDAARRLQDLEHSQKSGSPPASIAQAASPADDWSPTQHGGQHGAAGGGEWRDAGEKPGPPQGARPRWSWRVPPFGGRQHDLNVSETLAQIAKVAIVAALAMSAIVTLIEGAMHLLST</sequence>
<dbReference type="Pfam" id="PF00196">
    <property type="entry name" value="GerE"/>
    <property type="match status" value="1"/>
</dbReference>
<keyword evidence="2" id="KW-0238">DNA-binding</keyword>
<evidence type="ECO:0000313" key="8">
    <source>
        <dbReference type="Proteomes" id="UP000681425"/>
    </source>
</evidence>
<dbReference type="PROSITE" id="PS00622">
    <property type="entry name" value="HTH_LUXR_1"/>
    <property type="match status" value="1"/>
</dbReference>
<dbReference type="InterPro" id="IPR016032">
    <property type="entry name" value="Sig_transdc_resp-reg_C-effctor"/>
</dbReference>
<proteinExistence type="predicted"/>
<dbReference type="AlphaFoldDB" id="A0A975K5L9"/>
<dbReference type="PRINTS" id="PR00038">
    <property type="entry name" value="HTHLUXR"/>
</dbReference>
<gene>
    <name evidence="7" type="ORF">KFK14_17290</name>
</gene>
<dbReference type="PANTHER" id="PTHR44688:SF16">
    <property type="entry name" value="DNA-BINDING TRANSCRIPTIONAL ACTIVATOR DEVR_DOSR"/>
    <property type="match status" value="1"/>
</dbReference>
<dbReference type="GO" id="GO:0003677">
    <property type="term" value="F:DNA binding"/>
    <property type="evidence" value="ECO:0007669"/>
    <property type="project" value="UniProtKB-KW"/>
</dbReference>
<dbReference type="KEGG" id="spph:KFK14_17290"/>
<feature type="domain" description="HTH luxR-type" evidence="6">
    <location>
        <begin position="1"/>
        <end position="63"/>
    </location>
</feature>
<dbReference type="CDD" id="cd06170">
    <property type="entry name" value="LuxR_C_like"/>
    <property type="match status" value="1"/>
</dbReference>
<evidence type="ECO:0000256" key="1">
    <source>
        <dbReference type="ARBA" id="ARBA00023015"/>
    </source>
</evidence>